<organism evidence="1 2">
    <name type="scientific">Austropuccinia psidii MF-1</name>
    <dbReference type="NCBI Taxonomy" id="1389203"/>
    <lineage>
        <taxon>Eukaryota</taxon>
        <taxon>Fungi</taxon>
        <taxon>Dikarya</taxon>
        <taxon>Basidiomycota</taxon>
        <taxon>Pucciniomycotina</taxon>
        <taxon>Pucciniomycetes</taxon>
        <taxon>Pucciniales</taxon>
        <taxon>Sphaerophragmiaceae</taxon>
        <taxon>Austropuccinia</taxon>
    </lineage>
</organism>
<evidence type="ECO:0000313" key="2">
    <source>
        <dbReference type="Proteomes" id="UP000765509"/>
    </source>
</evidence>
<dbReference type="Proteomes" id="UP000765509">
    <property type="component" value="Unassembled WGS sequence"/>
</dbReference>
<protein>
    <submittedName>
        <fullName evidence="1">Uncharacterized protein</fullName>
    </submittedName>
</protein>
<reference evidence="1" key="1">
    <citation type="submission" date="2021-03" db="EMBL/GenBank/DDBJ databases">
        <title>Draft genome sequence of rust myrtle Austropuccinia psidii MF-1, a brazilian biotype.</title>
        <authorList>
            <person name="Quecine M.C."/>
            <person name="Pachon D.M.R."/>
            <person name="Bonatelli M.L."/>
            <person name="Correr F.H."/>
            <person name="Franceschini L.M."/>
            <person name="Leite T.F."/>
            <person name="Margarido G.R.A."/>
            <person name="Almeida C.A."/>
            <person name="Ferrarezi J.A."/>
            <person name="Labate C.A."/>
        </authorList>
    </citation>
    <scope>NUCLEOTIDE SEQUENCE</scope>
    <source>
        <strain evidence="1">MF-1</strain>
    </source>
</reference>
<comment type="caution">
    <text evidence="1">The sequence shown here is derived from an EMBL/GenBank/DDBJ whole genome shotgun (WGS) entry which is preliminary data.</text>
</comment>
<keyword evidence="2" id="KW-1185">Reference proteome</keyword>
<sequence>MESCPLLEENPWSLDTDIRWIEEEEAWANYNNLQESNKNPDWFLQIELEPCPYISTMVLPYIELDEIFDKENSPLETAISHPWKEFPVLNLTKYEFLELLTWDGIKGNLKNLYLNGIFNMEENLRKSLFCRTWKFQDWFKSQDFEIKKEKISKISGEYTIRNSTWDFQWEETLIPAISILKDGVTKFNTEEWNSFCQEY</sequence>
<dbReference type="AlphaFoldDB" id="A0A9Q3IKD9"/>
<accession>A0A9Q3IKD9</accession>
<gene>
    <name evidence="1" type="ORF">O181_086161</name>
</gene>
<evidence type="ECO:0000313" key="1">
    <source>
        <dbReference type="EMBL" id="MBW0546446.1"/>
    </source>
</evidence>
<name>A0A9Q3IKD9_9BASI</name>
<dbReference type="EMBL" id="AVOT02051442">
    <property type="protein sequence ID" value="MBW0546446.1"/>
    <property type="molecule type" value="Genomic_DNA"/>
</dbReference>
<proteinExistence type="predicted"/>